<dbReference type="Proteomes" id="UP000494115">
    <property type="component" value="Unassembled WGS sequence"/>
</dbReference>
<feature type="domain" description="Glycosyl transferase family 1" evidence="3">
    <location>
        <begin position="202"/>
        <end position="336"/>
    </location>
</feature>
<dbReference type="PANTHER" id="PTHR12526">
    <property type="entry name" value="GLYCOSYLTRANSFERASE"/>
    <property type="match status" value="1"/>
</dbReference>
<dbReference type="Pfam" id="PF13439">
    <property type="entry name" value="Glyco_transf_4"/>
    <property type="match status" value="1"/>
</dbReference>
<feature type="domain" description="Glycosyltransferase subfamily 4-like N-terminal" evidence="4">
    <location>
        <begin position="35"/>
        <end position="189"/>
    </location>
</feature>
<keyword evidence="1 5" id="KW-0328">Glycosyltransferase</keyword>
<dbReference type="EC" id="2.4.1.250" evidence="5"/>
<keyword evidence="2 5" id="KW-0808">Transferase</keyword>
<dbReference type="InterPro" id="IPR028098">
    <property type="entry name" value="Glyco_trans_4-like_N"/>
</dbReference>
<evidence type="ECO:0000313" key="6">
    <source>
        <dbReference type="Proteomes" id="UP000494115"/>
    </source>
</evidence>
<organism evidence="5 6">
    <name type="scientific">Pararobbsia alpina</name>
    <dbReference type="NCBI Taxonomy" id="621374"/>
    <lineage>
        <taxon>Bacteria</taxon>
        <taxon>Pseudomonadati</taxon>
        <taxon>Pseudomonadota</taxon>
        <taxon>Betaproteobacteria</taxon>
        <taxon>Burkholderiales</taxon>
        <taxon>Burkholderiaceae</taxon>
        <taxon>Pararobbsia</taxon>
    </lineage>
</organism>
<protein>
    <submittedName>
        <fullName evidence="5">D-inositol-3-phosphate glycosyltransferase</fullName>
        <ecNumber evidence="5">2.4.1.250</ecNumber>
    </submittedName>
</protein>
<evidence type="ECO:0000313" key="5">
    <source>
        <dbReference type="EMBL" id="CAB3786779.1"/>
    </source>
</evidence>
<dbReference type="InterPro" id="IPR001296">
    <property type="entry name" value="Glyco_trans_1"/>
</dbReference>
<gene>
    <name evidence="5" type="primary">mshA_7</name>
    <name evidence="5" type="ORF">LMG28138_02294</name>
</gene>
<evidence type="ECO:0000259" key="4">
    <source>
        <dbReference type="Pfam" id="PF13439"/>
    </source>
</evidence>
<dbReference type="AlphaFoldDB" id="A0A6S7BFM7"/>
<evidence type="ECO:0000259" key="3">
    <source>
        <dbReference type="Pfam" id="PF00534"/>
    </source>
</evidence>
<evidence type="ECO:0000256" key="1">
    <source>
        <dbReference type="ARBA" id="ARBA00022676"/>
    </source>
</evidence>
<sequence>MSAPNVRRPAPADSADSILPVAELVVTAQAMTNSGGAERYMRDLAAGFHRLGIRPTLYARKIDRDLPEAAWVDAQRLDVRWAPGKLRNLAFAWLFRRRLRAHPHAYVLSINHPAIADLALCGGTHSGFVETTGRRLRLSDRWQIGLERKTYGSARAVIAHSRRMAVELQRVYGVPAERIHVHYPPVETGRFRPADAAERMALRRRFGLPDDRTVFVFSSTSHERKGYALLEAFFEKTTLPICLVVAGRPVPKTSETIRYVGYCKDIENLFRAADFTVVASVYEPFGLVGVESVMCGTPLVIADNVGSAEAVAGDAKIEFSRADPADFDRAISAALERVRGPNPRVADPAASVVYDPGVDAHVRALCRLMAL</sequence>
<keyword evidence="6" id="KW-1185">Reference proteome</keyword>
<proteinExistence type="predicted"/>
<accession>A0A6S7BFM7</accession>
<evidence type="ECO:0000256" key="2">
    <source>
        <dbReference type="ARBA" id="ARBA00022679"/>
    </source>
</evidence>
<dbReference type="SUPFAM" id="SSF53756">
    <property type="entry name" value="UDP-Glycosyltransferase/glycogen phosphorylase"/>
    <property type="match status" value="1"/>
</dbReference>
<reference evidence="5 6" key="1">
    <citation type="submission" date="2020-04" db="EMBL/GenBank/DDBJ databases">
        <authorList>
            <person name="De Canck E."/>
        </authorList>
    </citation>
    <scope>NUCLEOTIDE SEQUENCE [LARGE SCALE GENOMIC DNA]</scope>
    <source>
        <strain evidence="5 6">LMG 28138</strain>
    </source>
</reference>
<dbReference type="Pfam" id="PF00534">
    <property type="entry name" value="Glycos_transf_1"/>
    <property type="match status" value="1"/>
</dbReference>
<dbReference type="GO" id="GO:0102710">
    <property type="term" value="F:D-inositol-3-phosphate glycosyltransferase activity"/>
    <property type="evidence" value="ECO:0007669"/>
    <property type="project" value="UniProtKB-EC"/>
</dbReference>
<dbReference type="PANTHER" id="PTHR12526:SF510">
    <property type="entry name" value="D-INOSITOL 3-PHOSPHATE GLYCOSYLTRANSFERASE"/>
    <property type="match status" value="1"/>
</dbReference>
<dbReference type="EMBL" id="CADIKM010000008">
    <property type="protein sequence ID" value="CAB3786779.1"/>
    <property type="molecule type" value="Genomic_DNA"/>
</dbReference>
<dbReference type="RefSeq" id="WP_246257228.1">
    <property type="nucleotide sequence ID" value="NZ_CADIKM010000008.1"/>
</dbReference>
<name>A0A6S7BFM7_9BURK</name>
<dbReference type="Gene3D" id="3.40.50.2000">
    <property type="entry name" value="Glycogen Phosphorylase B"/>
    <property type="match status" value="2"/>
</dbReference>